<dbReference type="AlphaFoldDB" id="A0A975G546"/>
<dbReference type="PANTHER" id="PTHR12922:SF7">
    <property type="entry name" value="UBIQUINONE BIOSYNTHESIS PROTEIN COQ4 HOMOLOG, MITOCHONDRIAL"/>
    <property type="match status" value="1"/>
</dbReference>
<evidence type="ECO:0000313" key="2">
    <source>
        <dbReference type="Proteomes" id="UP000676409"/>
    </source>
</evidence>
<proteinExistence type="predicted"/>
<dbReference type="KEGG" id="caul:KCG34_11580"/>
<dbReference type="EMBL" id="CP073078">
    <property type="protein sequence ID" value="QUD90758.1"/>
    <property type="molecule type" value="Genomic_DNA"/>
</dbReference>
<keyword evidence="2" id="KW-1185">Reference proteome</keyword>
<gene>
    <name evidence="1" type="ORF">KCG34_11580</name>
</gene>
<dbReference type="InterPro" id="IPR007715">
    <property type="entry name" value="Coq4"/>
</dbReference>
<dbReference type="GO" id="GO:0006744">
    <property type="term" value="P:ubiquinone biosynthetic process"/>
    <property type="evidence" value="ECO:0007669"/>
    <property type="project" value="InterPro"/>
</dbReference>
<organism evidence="1 2">
    <name type="scientific">Phenylobacterium montanum</name>
    <dbReference type="NCBI Taxonomy" id="2823693"/>
    <lineage>
        <taxon>Bacteria</taxon>
        <taxon>Pseudomonadati</taxon>
        <taxon>Pseudomonadota</taxon>
        <taxon>Alphaproteobacteria</taxon>
        <taxon>Caulobacterales</taxon>
        <taxon>Caulobacteraceae</taxon>
        <taxon>Phenylobacterium</taxon>
    </lineage>
</organism>
<dbReference type="Pfam" id="PF05019">
    <property type="entry name" value="Coq4"/>
    <property type="match status" value="1"/>
</dbReference>
<sequence length="251" mass="28118">MTQTIEAAPAADFASPRQGRQWGVALRALNRLMADKEDTGQVFEIMRALNAGSAARGYHRLIETREGGRMAYERTELAGRLMDDAWLDSFAPGTVGAAYRDFVRSENLSAEGLAEVSRQNRSREEERHPYAWFGRRTRDVHDIWHILTGYHRDGLGEACLVAFSYAQTKGLGWAAIALSAALRPGRGRRGPYVAAIWQGYRRGKAAAWLLGEDYERLLNEPLEAARRRLNITPATRYDAIPVAQRDFVPAV</sequence>
<evidence type="ECO:0000313" key="1">
    <source>
        <dbReference type="EMBL" id="QUD90758.1"/>
    </source>
</evidence>
<name>A0A975G546_9CAUL</name>
<protein>
    <submittedName>
        <fullName evidence="1">Ubiquinone biosynthesis protein</fullName>
    </submittedName>
</protein>
<accession>A0A975G546</accession>
<keyword evidence="1" id="KW-0830">Ubiquinone</keyword>
<reference evidence="1" key="1">
    <citation type="submission" date="2021-04" db="EMBL/GenBank/DDBJ databases">
        <title>The complete genome sequence of Caulobacter sp. S6.</title>
        <authorList>
            <person name="Tang Y."/>
            <person name="Ouyang W."/>
            <person name="Liu Q."/>
            <person name="Huang B."/>
            <person name="Guo Z."/>
            <person name="Lei P."/>
        </authorList>
    </citation>
    <scope>NUCLEOTIDE SEQUENCE</scope>
    <source>
        <strain evidence="1">S6</strain>
    </source>
</reference>
<dbReference type="Proteomes" id="UP000676409">
    <property type="component" value="Chromosome"/>
</dbReference>
<dbReference type="PANTHER" id="PTHR12922">
    <property type="entry name" value="UBIQUINONE BIOSYNTHESIS PROTEIN"/>
    <property type="match status" value="1"/>
</dbReference>